<dbReference type="Gene3D" id="3.80.30.30">
    <property type="match status" value="1"/>
</dbReference>
<dbReference type="Pfam" id="PF04055">
    <property type="entry name" value="Radical_SAM"/>
    <property type="match status" value="1"/>
</dbReference>
<dbReference type="InterPro" id="IPR006638">
    <property type="entry name" value="Elp3/MiaA/NifB-like_rSAM"/>
</dbReference>
<dbReference type="EMBL" id="CP133548">
    <property type="protein sequence ID" value="WMS88017.1"/>
    <property type="molecule type" value="Genomic_DNA"/>
</dbReference>
<protein>
    <submittedName>
        <fullName evidence="6">PA0069 family radical SAM protein</fullName>
    </submittedName>
</protein>
<organism evidence="6 7">
    <name type="scientific">Pleionea litopenaei</name>
    <dbReference type="NCBI Taxonomy" id="3070815"/>
    <lineage>
        <taxon>Bacteria</taxon>
        <taxon>Pseudomonadati</taxon>
        <taxon>Pseudomonadota</taxon>
        <taxon>Gammaproteobacteria</taxon>
        <taxon>Oceanospirillales</taxon>
        <taxon>Pleioneaceae</taxon>
        <taxon>Pleionea</taxon>
    </lineage>
</organism>
<keyword evidence="2" id="KW-0408">Iron</keyword>
<dbReference type="InterPro" id="IPR058240">
    <property type="entry name" value="rSAM_sf"/>
</dbReference>
<keyword evidence="7" id="KW-1185">Reference proteome</keyword>
<dbReference type="CDD" id="cd01335">
    <property type="entry name" value="Radical_SAM"/>
    <property type="match status" value="1"/>
</dbReference>
<dbReference type="SFLD" id="SFLDS00029">
    <property type="entry name" value="Radical_SAM"/>
    <property type="match status" value="1"/>
</dbReference>
<dbReference type="NCBIfam" id="NF033668">
    <property type="entry name" value="rSAM_PA0069"/>
    <property type="match status" value="1"/>
</dbReference>
<dbReference type="RefSeq" id="WP_309203198.1">
    <property type="nucleotide sequence ID" value="NZ_CP133548.1"/>
</dbReference>
<evidence type="ECO:0000256" key="1">
    <source>
        <dbReference type="ARBA" id="ARBA00022723"/>
    </source>
</evidence>
<evidence type="ECO:0000256" key="3">
    <source>
        <dbReference type="ARBA" id="ARBA00023014"/>
    </source>
</evidence>
<feature type="region of interest" description="Disordered" evidence="4">
    <location>
        <begin position="15"/>
        <end position="40"/>
    </location>
</feature>
<evidence type="ECO:0000313" key="6">
    <source>
        <dbReference type="EMBL" id="WMS88017.1"/>
    </source>
</evidence>
<dbReference type="KEGG" id="plei:Q9312_03650"/>
<keyword evidence="3" id="KW-0411">Iron-sulfur</keyword>
<feature type="domain" description="Elp3/MiaA/NifB-like radical SAM core" evidence="5">
    <location>
        <begin position="164"/>
        <end position="389"/>
    </location>
</feature>
<dbReference type="SFLD" id="SFLDG01084">
    <property type="entry name" value="Uncharacterised_Radical_SAM_Su"/>
    <property type="match status" value="1"/>
</dbReference>
<evidence type="ECO:0000256" key="2">
    <source>
        <dbReference type="ARBA" id="ARBA00023004"/>
    </source>
</evidence>
<proteinExistence type="predicted"/>
<accession>A0AA51RUV1</accession>
<sequence length="454" mass="51192">MASLSVTSSVTSSLTRSVTSSANRSANKNAPKYDGNASQGLIFTTGERETDQMFMEEPEAFKLTTLPFKTKSRAVATNYRHRFTKQFSTSALADDSLSDITSDAKPKNYRHLNLEQFALIDELETHQSSSLNAANKSLYNPTTEFIEEHCKTIISTNQSPDVPFERSINPYRGCEHGCVYCFARPSHAYLDYSPGLDFETKIVFRANAVEQLAREFEKQNYTVKPIALGMNTDAYQPIERDKQITRQLLQLCLDYKHPVTLLTKSNLVLRDLDILQELAKFNLVHVGVSITTLDHRLKNSLEPRASSGSVRLKILEKLVQNRIPCFAMIAPIIPALNDCEIEKLLQAIAATGTRHANYIMLRLPYELKDIFSDWLTDNYPYKKTKVLAYLKDIRDGSLNQSSFGERMRGSGALAQIISARFKLACKSLNLNEVPQPSLNCNAFTTKQPQQLRLI</sequence>
<dbReference type="InterPro" id="IPR007197">
    <property type="entry name" value="rSAM"/>
</dbReference>
<keyword evidence="1" id="KW-0479">Metal-binding</keyword>
<gene>
    <name evidence="6" type="ORF">Q9312_03650</name>
</gene>
<name>A0AA51RUV1_9GAMM</name>
<dbReference type="InterPro" id="IPR040086">
    <property type="entry name" value="MJ0683-like"/>
</dbReference>
<dbReference type="PANTHER" id="PTHR43432">
    <property type="entry name" value="SLR0285 PROTEIN"/>
    <property type="match status" value="1"/>
</dbReference>
<reference evidence="6 7" key="1">
    <citation type="submission" date="2023-08" db="EMBL/GenBank/DDBJ databases">
        <title>Pleionea litopenaei sp. nov., isolated from stomach of juvenile Litopenaeus vannamei.</title>
        <authorList>
            <person name="Rho A.M."/>
            <person name="Hwang C.Y."/>
        </authorList>
    </citation>
    <scope>NUCLEOTIDE SEQUENCE [LARGE SCALE GENOMIC DNA]</scope>
    <source>
        <strain evidence="6 7">HL-JVS1</strain>
    </source>
</reference>
<evidence type="ECO:0000259" key="5">
    <source>
        <dbReference type="SMART" id="SM00729"/>
    </source>
</evidence>
<dbReference type="SUPFAM" id="SSF102114">
    <property type="entry name" value="Radical SAM enzymes"/>
    <property type="match status" value="1"/>
</dbReference>
<dbReference type="GO" id="GO:0003824">
    <property type="term" value="F:catalytic activity"/>
    <property type="evidence" value="ECO:0007669"/>
    <property type="project" value="InterPro"/>
</dbReference>
<dbReference type="Proteomes" id="UP001239782">
    <property type="component" value="Chromosome"/>
</dbReference>
<dbReference type="PANTHER" id="PTHR43432:SF3">
    <property type="entry name" value="SLR0285 PROTEIN"/>
    <property type="match status" value="1"/>
</dbReference>
<dbReference type="SMART" id="SM00729">
    <property type="entry name" value="Elp3"/>
    <property type="match status" value="1"/>
</dbReference>
<dbReference type="GO" id="GO:0051536">
    <property type="term" value="F:iron-sulfur cluster binding"/>
    <property type="evidence" value="ECO:0007669"/>
    <property type="project" value="UniProtKB-KW"/>
</dbReference>
<evidence type="ECO:0000313" key="7">
    <source>
        <dbReference type="Proteomes" id="UP001239782"/>
    </source>
</evidence>
<evidence type="ECO:0000256" key="4">
    <source>
        <dbReference type="SAM" id="MobiDB-lite"/>
    </source>
</evidence>
<dbReference type="GO" id="GO:0046872">
    <property type="term" value="F:metal ion binding"/>
    <property type="evidence" value="ECO:0007669"/>
    <property type="project" value="UniProtKB-KW"/>
</dbReference>
<dbReference type="AlphaFoldDB" id="A0AA51RUV1"/>